<sequence>MLSGKAPGLDRLSMAFYKAYQIRLVQDLVILFEEIARDGQMPPTMCEALLVTLLKPARHTTLLGDTLAELPDMLPLTYLLQATSLQKAVVTVYAYSQEIQGLKSPRHAMNGRRS</sequence>
<organism evidence="1 2">
    <name type="scientific">Pleurodeles waltl</name>
    <name type="common">Iberian ribbed newt</name>
    <dbReference type="NCBI Taxonomy" id="8319"/>
    <lineage>
        <taxon>Eukaryota</taxon>
        <taxon>Metazoa</taxon>
        <taxon>Chordata</taxon>
        <taxon>Craniata</taxon>
        <taxon>Vertebrata</taxon>
        <taxon>Euteleostomi</taxon>
        <taxon>Amphibia</taxon>
        <taxon>Batrachia</taxon>
        <taxon>Caudata</taxon>
        <taxon>Salamandroidea</taxon>
        <taxon>Salamandridae</taxon>
        <taxon>Pleurodelinae</taxon>
        <taxon>Pleurodeles</taxon>
    </lineage>
</organism>
<dbReference type="Proteomes" id="UP001066276">
    <property type="component" value="Chromosome 5"/>
</dbReference>
<accession>A0AAV7RWZ3</accession>
<gene>
    <name evidence="1" type="ORF">NDU88_009207</name>
</gene>
<dbReference type="EMBL" id="JANPWB010000009">
    <property type="protein sequence ID" value="KAJ1156488.1"/>
    <property type="molecule type" value="Genomic_DNA"/>
</dbReference>
<keyword evidence="2" id="KW-1185">Reference proteome</keyword>
<dbReference type="AlphaFoldDB" id="A0AAV7RWZ3"/>
<name>A0AAV7RWZ3_PLEWA</name>
<evidence type="ECO:0000313" key="1">
    <source>
        <dbReference type="EMBL" id="KAJ1156488.1"/>
    </source>
</evidence>
<reference evidence="1" key="1">
    <citation type="journal article" date="2022" name="bioRxiv">
        <title>Sequencing and chromosome-scale assembly of the giantPleurodeles waltlgenome.</title>
        <authorList>
            <person name="Brown T."/>
            <person name="Elewa A."/>
            <person name="Iarovenko S."/>
            <person name="Subramanian E."/>
            <person name="Araus A.J."/>
            <person name="Petzold A."/>
            <person name="Susuki M."/>
            <person name="Suzuki K.-i.T."/>
            <person name="Hayashi T."/>
            <person name="Toyoda A."/>
            <person name="Oliveira C."/>
            <person name="Osipova E."/>
            <person name="Leigh N.D."/>
            <person name="Simon A."/>
            <person name="Yun M.H."/>
        </authorList>
    </citation>
    <scope>NUCLEOTIDE SEQUENCE</scope>
    <source>
        <strain evidence="1">20211129_DDA</strain>
        <tissue evidence="1">Liver</tissue>
    </source>
</reference>
<proteinExistence type="predicted"/>
<evidence type="ECO:0000313" key="2">
    <source>
        <dbReference type="Proteomes" id="UP001066276"/>
    </source>
</evidence>
<comment type="caution">
    <text evidence="1">The sequence shown here is derived from an EMBL/GenBank/DDBJ whole genome shotgun (WGS) entry which is preliminary data.</text>
</comment>
<protein>
    <submittedName>
        <fullName evidence="1">Uncharacterized protein</fullName>
    </submittedName>
</protein>